<dbReference type="InterPro" id="IPR000312">
    <property type="entry name" value="Glycosyl_Trfase_fam3"/>
</dbReference>
<sequence length="337" mass="37682">MISLLKEVGRGKRSAKDLSYKEALRAAENILNGRATPSQVGAFLIAERIKIESLEELQAFIEVCKLHSLRFPLENSIDCAGPYDGRKSSFLATVPTSFVLAACGLPVTLHGSKTLPPKFGVSLYDVMNELCNDGNISNKNLLRGADEGGVLFIETEKWCPPLEKLRNIREEIGLRTMFNTVEKCLRFSNSSYMAIGVFHGTIFEKIANLLTNLGVEKGIIIQGMEGSEDISIEKQTRTLIVEKGQHDLYIIDPEVLELQCELPEVSWTVEKQTSTMLDVLKGNAPLPFHNLVILNSAVRLWIADKVDSIEQGIYNARHVLEQGLAWKQYNKWIRAIH</sequence>
<evidence type="ECO:0000259" key="5">
    <source>
        <dbReference type="Pfam" id="PF00591"/>
    </source>
</evidence>
<keyword evidence="1 7" id="KW-0328">Glycosyltransferase</keyword>
<gene>
    <name evidence="7" type="ORF">ERL59_14310</name>
</gene>
<dbReference type="SUPFAM" id="SSF52418">
    <property type="entry name" value="Nucleoside phosphorylase/phosphoribosyltransferase catalytic domain"/>
    <property type="match status" value="1"/>
</dbReference>
<dbReference type="RefSeq" id="WP_160646926.1">
    <property type="nucleotide sequence ID" value="NZ_SIJB01000029.1"/>
</dbReference>
<keyword evidence="4" id="KW-0057">Aromatic amino acid biosynthesis</keyword>
<dbReference type="PANTHER" id="PTHR43285">
    <property type="entry name" value="ANTHRANILATE PHOSPHORIBOSYLTRANSFERASE"/>
    <property type="match status" value="1"/>
</dbReference>
<name>A0A6N9Q5Y5_9BACL</name>
<evidence type="ECO:0000259" key="6">
    <source>
        <dbReference type="Pfam" id="PF02885"/>
    </source>
</evidence>
<evidence type="ECO:0000256" key="1">
    <source>
        <dbReference type="ARBA" id="ARBA00022676"/>
    </source>
</evidence>
<evidence type="ECO:0000256" key="3">
    <source>
        <dbReference type="ARBA" id="ARBA00022822"/>
    </source>
</evidence>
<dbReference type="SUPFAM" id="SSF47648">
    <property type="entry name" value="Nucleoside phosphorylase/phosphoribosyltransferase N-terminal domain"/>
    <property type="match status" value="1"/>
</dbReference>
<evidence type="ECO:0000313" key="7">
    <source>
        <dbReference type="EMBL" id="NBI30121.1"/>
    </source>
</evidence>
<accession>A0A6N9Q5Y5</accession>
<reference evidence="7 8" key="1">
    <citation type="submission" date="2019-01" db="EMBL/GenBank/DDBJ databases">
        <title>Chengkuizengella sp. nov., isolated from deep-sea sediment of East Pacific Ocean.</title>
        <authorList>
            <person name="Yang J."/>
            <person name="Lai Q."/>
            <person name="Shao Z."/>
        </authorList>
    </citation>
    <scope>NUCLEOTIDE SEQUENCE [LARGE SCALE GENOMIC DNA]</scope>
    <source>
        <strain evidence="7 8">YPA3-1-1</strain>
    </source>
</reference>
<dbReference type="EMBL" id="SIJB01000029">
    <property type="protein sequence ID" value="NBI30121.1"/>
    <property type="molecule type" value="Genomic_DNA"/>
</dbReference>
<keyword evidence="2 7" id="KW-0808">Transferase</keyword>
<organism evidence="7 8">
    <name type="scientific">Chengkuizengella marina</name>
    <dbReference type="NCBI Taxonomy" id="2507566"/>
    <lineage>
        <taxon>Bacteria</taxon>
        <taxon>Bacillati</taxon>
        <taxon>Bacillota</taxon>
        <taxon>Bacilli</taxon>
        <taxon>Bacillales</taxon>
        <taxon>Paenibacillaceae</taxon>
        <taxon>Chengkuizengella</taxon>
    </lineage>
</organism>
<dbReference type="OrthoDB" id="9926at2"/>
<keyword evidence="8" id="KW-1185">Reference proteome</keyword>
<feature type="domain" description="Glycosyl transferase family 3" evidence="5">
    <location>
        <begin position="93"/>
        <end position="325"/>
    </location>
</feature>
<dbReference type="Gene3D" id="3.40.1030.10">
    <property type="entry name" value="Nucleoside phosphorylase/phosphoribosyltransferase catalytic domain"/>
    <property type="match status" value="1"/>
</dbReference>
<dbReference type="InterPro" id="IPR017459">
    <property type="entry name" value="Glycosyl_Trfase_fam3_N_dom"/>
</dbReference>
<keyword evidence="3" id="KW-0028">Amino-acid biosynthesis</keyword>
<dbReference type="Pfam" id="PF02885">
    <property type="entry name" value="Glycos_trans_3N"/>
    <property type="match status" value="1"/>
</dbReference>
<proteinExistence type="predicted"/>
<dbReference type="InterPro" id="IPR035902">
    <property type="entry name" value="Nuc_phospho_transferase"/>
</dbReference>
<dbReference type="AlphaFoldDB" id="A0A6N9Q5Y5"/>
<comment type="caution">
    <text evidence="7">The sequence shown here is derived from an EMBL/GenBank/DDBJ whole genome shotgun (WGS) entry which is preliminary data.</text>
</comment>
<evidence type="ECO:0000313" key="8">
    <source>
        <dbReference type="Proteomes" id="UP000448943"/>
    </source>
</evidence>
<dbReference type="Gene3D" id="1.20.970.10">
    <property type="entry name" value="Transferase, Pyrimidine Nucleoside Phosphorylase, Chain C"/>
    <property type="match status" value="1"/>
</dbReference>
<dbReference type="GO" id="GO:0000162">
    <property type="term" value="P:L-tryptophan biosynthetic process"/>
    <property type="evidence" value="ECO:0007669"/>
    <property type="project" value="UniProtKB-KW"/>
</dbReference>
<keyword evidence="3" id="KW-0822">Tryptophan biosynthesis</keyword>
<dbReference type="GO" id="GO:0005829">
    <property type="term" value="C:cytosol"/>
    <property type="evidence" value="ECO:0007669"/>
    <property type="project" value="TreeGrafter"/>
</dbReference>
<dbReference type="Pfam" id="PF00591">
    <property type="entry name" value="Glycos_transf_3"/>
    <property type="match status" value="1"/>
</dbReference>
<dbReference type="InterPro" id="IPR036320">
    <property type="entry name" value="Glycosyl_Trfase_fam3_N_dom_sf"/>
</dbReference>
<dbReference type="InterPro" id="IPR005940">
    <property type="entry name" value="Anthranilate_Pribosyl_Tfrase"/>
</dbReference>
<dbReference type="PANTHER" id="PTHR43285:SF2">
    <property type="entry name" value="ANTHRANILATE PHOSPHORIBOSYLTRANSFERASE"/>
    <property type="match status" value="1"/>
</dbReference>
<dbReference type="GO" id="GO:0004048">
    <property type="term" value="F:anthranilate phosphoribosyltransferase activity"/>
    <property type="evidence" value="ECO:0007669"/>
    <property type="project" value="InterPro"/>
</dbReference>
<evidence type="ECO:0000256" key="2">
    <source>
        <dbReference type="ARBA" id="ARBA00022679"/>
    </source>
</evidence>
<feature type="domain" description="Glycosyl transferase family 3 N-terminal" evidence="6">
    <location>
        <begin position="4"/>
        <end position="63"/>
    </location>
</feature>
<protein>
    <submittedName>
        <fullName evidence="7">Anthranilate phosphoribosyltransferase</fullName>
    </submittedName>
</protein>
<evidence type="ECO:0000256" key="4">
    <source>
        <dbReference type="ARBA" id="ARBA00023141"/>
    </source>
</evidence>
<dbReference type="Proteomes" id="UP000448943">
    <property type="component" value="Unassembled WGS sequence"/>
</dbReference>